<feature type="transmembrane region" description="Helical" evidence="6">
    <location>
        <begin position="291"/>
        <end position="310"/>
    </location>
</feature>
<dbReference type="SUPFAM" id="SSF53448">
    <property type="entry name" value="Nucleotide-diphospho-sugar transferases"/>
    <property type="match status" value="1"/>
</dbReference>
<comment type="subcellular location">
    <subcellularLocation>
        <location evidence="1">Membrane</location>
        <topology evidence="1">Multi-pass membrane protein</topology>
    </subcellularLocation>
</comment>
<evidence type="ECO:0000313" key="10">
    <source>
        <dbReference type="Proteomes" id="UP000529310"/>
    </source>
</evidence>
<evidence type="ECO:0000259" key="8">
    <source>
        <dbReference type="Pfam" id="PF04138"/>
    </source>
</evidence>
<comment type="caution">
    <text evidence="9">The sequence shown here is derived from an EMBL/GenBank/DDBJ whole genome shotgun (WGS) entry which is preliminary data.</text>
</comment>
<sequence>MIILIPAYQPGRALIDIVTALLDRDADIEVLIVDDGSGPEYAETLCAARDAGAVVLHHEVNRGKGVALKTGFAYVRHAAPGEDVVTADADGQHTTTDVTRIVDELRTDAAEGHVALVLGSRDFTGTVPVRSRFGNAVSRGLFRIAAGWPASDTQTGLRGIPAVMLPWLMEVPGERFEYETEMLLRVRRAGFDVREVAIETIYLEQNASSHFRPVVDSLRITIPLMLFAGSSFLAFFIDAVALLVFSSLTGSLVFSIVAARLLSASMNFLVNRRVVFRRGGRSHALRHAARYALLAGVLLASNVVWMEALVGMGLPLLVAKIFTEGVLFITSYQVQRRFVFGASTGETEGKGFIPSKSGHRNNIGASTRLKSDTHPLERTS</sequence>
<feature type="region of interest" description="Disordered" evidence="5">
    <location>
        <begin position="351"/>
        <end position="380"/>
    </location>
</feature>
<dbReference type="CDD" id="cd04179">
    <property type="entry name" value="DPM_DPG-synthase_like"/>
    <property type="match status" value="1"/>
</dbReference>
<dbReference type="Gene3D" id="3.90.550.10">
    <property type="entry name" value="Spore Coat Polysaccharide Biosynthesis Protein SpsA, Chain A"/>
    <property type="match status" value="1"/>
</dbReference>
<keyword evidence="10" id="KW-1185">Reference proteome</keyword>
<feature type="transmembrane region" description="Helical" evidence="6">
    <location>
        <begin position="222"/>
        <end position="245"/>
    </location>
</feature>
<evidence type="ECO:0000256" key="5">
    <source>
        <dbReference type="SAM" id="MobiDB-lite"/>
    </source>
</evidence>
<dbReference type="PANTHER" id="PTHR10859:SF114">
    <property type="entry name" value="DOLICHOL-PHOSPHATE MANNOSYLTRANSFERASE"/>
    <property type="match status" value="1"/>
</dbReference>
<evidence type="ECO:0000256" key="4">
    <source>
        <dbReference type="ARBA" id="ARBA00023136"/>
    </source>
</evidence>
<evidence type="ECO:0000256" key="2">
    <source>
        <dbReference type="ARBA" id="ARBA00022692"/>
    </source>
</evidence>
<dbReference type="AlphaFoldDB" id="A0A7W4V2D3"/>
<dbReference type="InterPro" id="IPR007267">
    <property type="entry name" value="GtrA_DPMS_TM"/>
</dbReference>
<evidence type="ECO:0000256" key="6">
    <source>
        <dbReference type="SAM" id="Phobius"/>
    </source>
</evidence>
<dbReference type="InterPro" id="IPR001173">
    <property type="entry name" value="Glyco_trans_2-like"/>
</dbReference>
<organism evidence="9 10">
    <name type="scientific">Microbacterium endophyticum</name>
    <dbReference type="NCBI Taxonomy" id="1526412"/>
    <lineage>
        <taxon>Bacteria</taxon>
        <taxon>Bacillati</taxon>
        <taxon>Actinomycetota</taxon>
        <taxon>Actinomycetes</taxon>
        <taxon>Micrococcales</taxon>
        <taxon>Microbacteriaceae</taxon>
        <taxon>Microbacterium</taxon>
    </lineage>
</organism>
<evidence type="ECO:0000256" key="3">
    <source>
        <dbReference type="ARBA" id="ARBA00022989"/>
    </source>
</evidence>
<evidence type="ECO:0000313" key="9">
    <source>
        <dbReference type="EMBL" id="MBB2975274.1"/>
    </source>
</evidence>
<reference evidence="9 10" key="1">
    <citation type="submission" date="2020-08" db="EMBL/GenBank/DDBJ databases">
        <title>Sequencing the genomes of 1000 actinobacteria strains.</title>
        <authorList>
            <person name="Klenk H.-P."/>
        </authorList>
    </citation>
    <scope>NUCLEOTIDE SEQUENCE [LARGE SCALE GENOMIC DNA]</scope>
    <source>
        <strain evidence="9 10">DSM 27099</strain>
    </source>
</reference>
<protein>
    <submittedName>
        <fullName evidence="9">Putative flippase GtrA</fullName>
    </submittedName>
</protein>
<keyword evidence="4 6" id="KW-0472">Membrane</keyword>
<name>A0A7W4V2D3_9MICO</name>
<gene>
    <name evidence="9" type="ORF">FHX49_000840</name>
</gene>
<dbReference type="Pfam" id="PF00535">
    <property type="entry name" value="Glycos_transf_2"/>
    <property type="match status" value="1"/>
</dbReference>
<dbReference type="GO" id="GO:0016020">
    <property type="term" value="C:membrane"/>
    <property type="evidence" value="ECO:0007669"/>
    <property type="project" value="UniProtKB-SubCell"/>
</dbReference>
<dbReference type="GO" id="GO:0006487">
    <property type="term" value="P:protein N-linked glycosylation"/>
    <property type="evidence" value="ECO:0007669"/>
    <property type="project" value="TreeGrafter"/>
</dbReference>
<keyword evidence="3 6" id="KW-1133">Transmembrane helix</keyword>
<feature type="domain" description="GtrA/DPMS transmembrane" evidence="8">
    <location>
        <begin position="227"/>
        <end position="340"/>
    </location>
</feature>
<dbReference type="InterPro" id="IPR029044">
    <property type="entry name" value="Nucleotide-diphossugar_trans"/>
</dbReference>
<dbReference type="RefSeq" id="WP_165140072.1">
    <property type="nucleotide sequence ID" value="NZ_CP049255.1"/>
</dbReference>
<keyword evidence="2 6" id="KW-0812">Transmembrane</keyword>
<dbReference type="Pfam" id="PF04138">
    <property type="entry name" value="GtrA_DPMS_TM"/>
    <property type="match status" value="1"/>
</dbReference>
<dbReference type="EMBL" id="JACHWQ010000002">
    <property type="protein sequence ID" value="MBB2975274.1"/>
    <property type="molecule type" value="Genomic_DNA"/>
</dbReference>
<feature type="domain" description="Glycosyltransferase 2-like" evidence="7">
    <location>
        <begin position="3"/>
        <end position="132"/>
    </location>
</feature>
<dbReference type="PANTHER" id="PTHR10859">
    <property type="entry name" value="GLYCOSYL TRANSFERASE"/>
    <property type="match status" value="1"/>
</dbReference>
<dbReference type="GO" id="GO:0000271">
    <property type="term" value="P:polysaccharide biosynthetic process"/>
    <property type="evidence" value="ECO:0007669"/>
    <property type="project" value="InterPro"/>
</dbReference>
<feature type="transmembrane region" description="Helical" evidence="6">
    <location>
        <begin position="251"/>
        <end position="270"/>
    </location>
</feature>
<evidence type="ECO:0000259" key="7">
    <source>
        <dbReference type="Pfam" id="PF00535"/>
    </source>
</evidence>
<proteinExistence type="predicted"/>
<accession>A0A7W4V2D3</accession>
<feature type="compositionally biased region" description="Basic and acidic residues" evidence="5">
    <location>
        <begin position="369"/>
        <end position="380"/>
    </location>
</feature>
<evidence type="ECO:0000256" key="1">
    <source>
        <dbReference type="ARBA" id="ARBA00004141"/>
    </source>
</evidence>
<dbReference type="Proteomes" id="UP000529310">
    <property type="component" value="Unassembled WGS sequence"/>
</dbReference>